<comment type="caution">
    <text evidence="2">The sequence shown here is derived from an EMBL/GenBank/DDBJ whole genome shotgun (WGS) entry which is preliminary data.</text>
</comment>
<evidence type="ECO:0000256" key="1">
    <source>
        <dbReference type="SAM" id="MobiDB-lite"/>
    </source>
</evidence>
<organism evidence="2 3">
    <name type="scientific">Portunus trituberculatus</name>
    <name type="common">Swimming crab</name>
    <name type="synonym">Neptunus trituberculatus</name>
    <dbReference type="NCBI Taxonomy" id="210409"/>
    <lineage>
        <taxon>Eukaryota</taxon>
        <taxon>Metazoa</taxon>
        <taxon>Ecdysozoa</taxon>
        <taxon>Arthropoda</taxon>
        <taxon>Crustacea</taxon>
        <taxon>Multicrustacea</taxon>
        <taxon>Malacostraca</taxon>
        <taxon>Eumalacostraca</taxon>
        <taxon>Eucarida</taxon>
        <taxon>Decapoda</taxon>
        <taxon>Pleocyemata</taxon>
        <taxon>Brachyura</taxon>
        <taxon>Eubrachyura</taxon>
        <taxon>Portunoidea</taxon>
        <taxon>Portunidae</taxon>
        <taxon>Portuninae</taxon>
        <taxon>Portunus</taxon>
    </lineage>
</organism>
<feature type="compositionally biased region" description="Basic and acidic residues" evidence="1">
    <location>
        <begin position="36"/>
        <end position="52"/>
    </location>
</feature>
<evidence type="ECO:0000313" key="2">
    <source>
        <dbReference type="EMBL" id="MPC31276.1"/>
    </source>
</evidence>
<reference evidence="2 3" key="1">
    <citation type="submission" date="2019-05" db="EMBL/GenBank/DDBJ databases">
        <title>Another draft genome of Portunus trituberculatus and its Hox gene families provides insights of decapod evolution.</title>
        <authorList>
            <person name="Jeong J.-H."/>
            <person name="Song I."/>
            <person name="Kim S."/>
            <person name="Choi T."/>
            <person name="Kim D."/>
            <person name="Ryu S."/>
            <person name="Kim W."/>
        </authorList>
    </citation>
    <scope>NUCLEOTIDE SEQUENCE [LARGE SCALE GENOMIC DNA]</scope>
    <source>
        <tissue evidence="2">Muscle</tissue>
    </source>
</reference>
<dbReference type="Proteomes" id="UP000324222">
    <property type="component" value="Unassembled WGS sequence"/>
</dbReference>
<proteinExistence type="predicted"/>
<dbReference type="EMBL" id="VSRR010002404">
    <property type="protein sequence ID" value="MPC31276.1"/>
    <property type="molecule type" value="Genomic_DNA"/>
</dbReference>
<accession>A0A5B7EDH8</accession>
<keyword evidence="3" id="KW-1185">Reference proteome</keyword>
<feature type="region of interest" description="Disordered" evidence="1">
    <location>
        <begin position="1"/>
        <end position="53"/>
    </location>
</feature>
<name>A0A5B7EDH8_PORTR</name>
<sequence length="80" mass="8856">MVPSDRRRGRDEGRPCLEAVGTGQAGRERGRRKARKGSEGENQTRKGREGRRGCNGLVIRDNGCCDKVMVMKRPMGVVIT</sequence>
<gene>
    <name evidence="2" type="ORF">E2C01_024561</name>
</gene>
<feature type="compositionally biased region" description="Basic and acidic residues" evidence="1">
    <location>
        <begin position="1"/>
        <end position="15"/>
    </location>
</feature>
<dbReference type="AlphaFoldDB" id="A0A5B7EDH8"/>
<protein>
    <submittedName>
        <fullName evidence="2">Uncharacterized protein</fullName>
    </submittedName>
</protein>
<evidence type="ECO:0000313" key="3">
    <source>
        <dbReference type="Proteomes" id="UP000324222"/>
    </source>
</evidence>